<keyword evidence="5" id="KW-1185">Reference proteome</keyword>
<comment type="subcellular location">
    <subcellularLocation>
        <location evidence="1">Cell surface</location>
    </subcellularLocation>
</comment>
<proteinExistence type="predicted"/>
<dbReference type="InterPro" id="IPR012902">
    <property type="entry name" value="N_methyl_site"/>
</dbReference>
<dbReference type="GO" id="GO:0009986">
    <property type="term" value="C:cell surface"/>
    <property type="evidence" value="ECO:0007669"/>
    <property type="project" value="UniProtKB-SubCell"/>
</dbReference>
<evidence type="ECO:0000256" key="1">
    <source>
        <dbReference type="ARBA" id="ARBA00004241"/>
    </source>
</evidence>
<organism evidence="4 5">
    <name type="scientific">Cytobacillus depressus</name>
    <dbReference type="NCBI Taxonomy" id="1602942"/>
    <lineage>
        <taxon>Bacteria</taxon>
        <taxon>Bacillati</taxon>
        <taxon>Bacillota</taxon>
        <taxon>Bacilli</taxon>
        <taxon>Bacillales</taxon>
        <taxon>Bacillaceae</taxon>
        <taxon>Cytobacillus</taxon>
    </lineage>
</organism>
<keyword evidence="3" id="KW-0472">Membrane</keyword>
<keyword evidence="3" id="KW-1133">Transmembrane helix</keyword>
<protein>
    <submittedName>
        <fullName evidence="4">Prepilin-type N-terminal cleavage/methylation domain-containing protein</fullName>
    </submittedName>
</protein>
<sequence length="162" mass="18498">MYEQNQKGLTLIEVLLSIVILSIILGTFIKFFPQMGLINKQNETKQQAVNLAKKELMYWKNVIETSNDFNVFRKNNNLTQSFSFINKTKGDTVTINIDTITIKTLSTNASDSKFGVQVKINKKSDLTTEPIKAYPIHIKLLKEGNEANPYSETYGYIFYQGD</sequence>
<feature type="transmembrane region" description="Helical" evidence="3">
    <location>
        <begin position="12"/>
        <end position="32"/>
    </location>
</feature>
<dbReference type="NCBIfam" id="TIGR02532">
    <property type="entry name" value="IV_pilin_GFxxxE"/>
    <property type="match status" value="1"/>
</dbReference>
<evidence type="ECO:0000313" key="5">
    <source>
        <dbReference type="Proteomes" id="UP000481030"/>
    </source>
</evidence>
<keyword evidence="3" id="KW-0812">Transmembrane</keyword>
<evidence type="ECO:0000256" key="2">
    <source>
        <dbReference type="ARBA" id="ARBA00023287"/>
    </source>
</evidence>
<dbReference type="GO" id="GO:0030420">
    <property type="term" value="P:establishment of competence for transformation"/>
    <property type="evidence" value="ECO:0007669"/>
    <property type="project" value="UniProtKB-KW"/>
</dbReference>
<evidence type="ECO:0000256" key="3">
    <source>
        <dbReference type="SAM" id="Phobius"/>
    </source>
</evidence>
<dbReference type="EMBL" id="WBOS01000001">
    <property type="protein sequence ID" value="KAB2338726.1"/>
    <property type="molecule type" value="Genomic_DNA"/>
</dbReference>
<dbReference type="Pfam" id="PF07963">
    <property type="entry name" value="N_methyl"/>
    <property type="match status" value="1"/>
</dbReference>
<dbReference type="AlphaFoldDB" id="A0A6L3VAM9"/>
<name>A0A6L3VAM9_9BACI</name>
<accession>A0A6L3VAM9</accession>
<dbReference type="OrthoDB" id="2874752at2"/>
<evidence type="ECO:0000313" key="4">
    <source>
        <dbReference type="EMBL" id="KAB2338726.1"/>
    </source>
</evidence>
<keyword evidence="2" id="KW-0178">Competence</keyword>
<dbReference type="RefSeq" id="WP_151533466.1">
    <property type="nucleotide sequence ID" value="NZ_WBOS01000001.1"/>
</dbReference>
<dbReference type="PROSITE" id="PS00409">
    <property type="entry name" value="PROKAR_NTER_METHYL"/>
    <property type="match status" value="1"/>
</dbReference>
<comment type="caution">
    <text evidence="4">The sequence shown here is derived from an EMBL/GenBank/DDBJ whole genome shotgun (WGS) entry which is preliminary data.</text>
</comment>
<dbReference type="Proteomes" id="UP000481030">
    <property type="component" value="Unassembled WGS sequence"/>
</dbReference>
<gene>
    <name evidence="4" type="ORF">F7731_04035</name>
</gene>
<reference evidence="4 5" key="1">
    <citation type="journal article" date="2016" name="Antonie Van Leeuwenhoek">
        <title>Bacillus depressus sp. nov., isolated from soil of a sunflower field.</title>
        <authorList>
            <person name="Wei X."/>
            <person name="Xin D."/>
            <person name="Xin Y."/>
            <person name="Zhang H."/>
            <person name="Wang T."/>
            <person name="Zhang J."/>
        </authorList>
    </citation>
    <scope>NUCLEOTIDE SEQUENCE [LARGE SCALE GENOMIC DNA]</scope>
    <source>
        <strain evidence="4 5">BZ1</strain>
    </source>
</reference>